<dbReference type="InterPro" id="IPR054181">
    <property type="entry name" value="DUF6888"/>
</dbReference>
<accession>A0A401IM83</accession>
<dbReference type="EMBL" id="BDQK01000016">
    <property type="protein sequence ID" value="GBF82359.1"/>
    <property type="molecule type" value="Genomic_DNA"/>
</dbReference>
<dbReference type="RefSeq" id="WP_124972838.1">
    <property type="nucleotide sequence ID" value="NZ_BDQK01000016.1"/>
</dbReference>
<evidence type="ECO:0000313" key="2">
    <source>
        <dbReference type="EMBL" id="GBF82359.1"/>
    </source>
</evidence>
<proteinExistence type="predicted"/>
<sequence length="60" mass="6990">MPTDQQKDTAIFICQLLSNLYQPINLFRYDQRLKTIYLLAGINNGLEITINQAGIWDFEL</sequence>
<evidence type="ECO:0000313" key="3">
    <source>
        <dbReference type="Proteomes" id="UP000287247"/>
    </source>
</evidence>
<organism evidence="2 3">
    <name type="scientific">Aphanothece sacrum FPU1</name>
    <dbReference type="NCBI Taxonomy" id="1920663"/>
    <lineage>
        <taxon>Bacteria</taxon>
        <taxon>Bacillati</taxon>
        <taxon>Cyanobacteriota</taxon>
        <taxon>Cyanophyceae</taxon>
        <taxon>Oscillatoriophycideae</taxon>
        <taxon>Chroococcales</taxon>
        <taxon>Aphanothecaceae</taxon>
        <taxon>Aphanothece</taxon>
    </lineage>
</organism>
<gene>
    <name evidence="2" type="ORF">AsFPU1_3787</name>
</gene>
<feature type="domain" description="DUF6888" evidence="1">
    <location>
        <begin position="1"/>
        <end position="57"/>
    </location>
</feature>
<evidence type="ECO:0000259" key="1">
    <source>
        <dbReference type="Pfam" id="PF21828"/>
    </source>
</evidence>
<comment type="caution">
    <text evidence="2">The sequence shown here is derived from an EMBL/GenBank/DDBJ whole genome shotgun (WGS) entry which is preliminary data.</text>
</comment>
<name>A0A401IM83_APHSA</name>
<reference evidence="3" key="1">
    <citation type="submission" date="2017-05" db="EMBL/GenBank/DDBJ databases">
        <title>Physiological properties and genetic analysis related to exopolysaccharide production of fresh-water unicellular cyanobacterium Aphanothece sacrum, Suizenji Nori, that has been cultured as a food source in Japan.</title>
        <authorList>
            <person name="Kanesaki Y."/>
            <person name="Yoshikawa S."/>
            <person name="Ohki K."/>
        </authorList>
    </citation>
    <scope>NUCLEOTIDE SEQUENCE [LARGE SCALE GENOMIC DNA]</scope>
    <source>
        <strain evidence="3">FPU1</strain>
    </source>
</reference>
<dbReference type="Proteomes" id="UP000287247">
    <property type="component" value="Unassembled WGS sequence"/>
</dbReference>
<protein>
    <recommendedName>
        <fullName evidence="1">DUF6888 domain-containing protein</fullName>
    </recommendedName>
</protein>
<keyword evidence="3" id="KW-1185">Reference proteome</keyword>
<dbReference type="Pfam" id="PF21828">
    <property type="entry name" value="DUF6888"/>
    <property type="match status" value="1"/>
</dbReference>
<dbReference type="AlphaFoldDB" id="A0A401IM83"/>
<dbReference type="OrthoDB" id="535637at2"/>